<feature type="domain" description="SUF system FeS cluster assembly SufBD core" evidence="2">
    <location>
        <begin position="189"/>
        <end position="421"/>
    </location>
</feature>
<gene>
    <name evidence="4" type="primary">sufB_1</name>
    <name evidence="4" type="ORF">Pan153_26490</name>
</gene>
<comment type="similarity">
    <text evidence="1">Belongs to the iron-sulfur cluster assembly SufBD family.</text>
</comment>
<dbReference type="PANTHER" id="PTHR30508">
    <property type="entry name" value="FES CLUSTER ASSEMBLY PROTEIN SUF"/>
    <property type="match status" value="1"/>
</dbReference>
<evidence type="ECO:0000256" key="1">
    <source>
        <dbReference type="ARBA" id="ARBA00043967"/>
    </source>
</evidence>
<accession>A0A518FNQ7</accession>
<dbReference type="InterPro" id="IPR045595">
    <property type="entry name" value="SufBD_N"/>
</dbReference>
<dbReference type="InterPro" id="IPR037284">
    <property type="entry name" value="SUF_FeS_clus_asmbl_SufBD_sf"/>
</dbReference>
<dbReference type="InterPro" id="IPR011542">
    <property type="entry name" value="SUF_FeS_clus_asmbl_SufD"/>
</dbReference>
<dbReference type="Proteomes" id="UP000320839">
    <property type="component" value="Chromosome"/>
</dbReference>
<dbReference type="RefSeq" id="WP_145456131.1">
    <property type="nucleotide sequence ID" value="NZ_CP036317.1"/>
</dbReference>
<evidence type="ECO:0000259" key="2">
    <source>
        <dbReference type="Pfam" id="PF01458"/>
    </source>
</evidence>
<dbReference type="Pfam" id="PF19295">
    <property type="entry name" value="SufBD_N"/>
    <property type="match status" value="1"/>
</dbReference>
<dbReference type="GO" id="GO:0016226">
    <property type="term" value="P:iron-sulfur cluster assembly"/>
    <property type="evidence" value="ECO:0007669"/>
    <property type="project" value="InterPro"/>
</dbReference>
<dbReference type="SUPFAM" id="SSF101960">
    <property type="entry name" value="Stabilizer of iron transporter SufD"/>
    <property type="match status" value="1"/>
</dbReference>
<dbReference type="OrthoDB" id="9803529at2"/>
<evidence type="ECO:0000313" key="5">
    <source>
        <dbReference type="Proteomes" id="UP000320839"/>
    </source>
</evidence>
<evidence type="ECO:0000313" key="4">
    <source>
        <dbReference type="EMBL" id="QDV17993.1"/>
    </source>
</evidence>
<protein>
    <submittedName>
        <fullName evidence="4">FeS cluster assembly protein SufB</fullName>
    </submittedName>
</protein>
<dbReference type="InterPro" id="IPR000825">
    <property type="entry name" value="SUF_FeS_clus_asmbl_SufBD_core"/>
</dbReference>
<dbReference type="PANTHER" id="PTHR30508:SF1">
    <property type="entry name" value="UPF0051 PROTEIN ABCI8, CHLOROPLASTIC-RELATED"/>
    <property type="match status" value="1"/>
</dbReference>
<sequence>MSTPSVNTSAEIPAGFGEAAFEAFLATRDEPAWVTESRRKAFQRYRELLETELDPEEWRRVDLRALRPDRFQLSATAESTQAEQESGAQTETLLTGQADFAGHVTHTDGQLISSELSEELAAKGVVFGDLATVIREHSELIQPHFMTKAVDSQRDRFTAWHAAFWTGGTVLYVPRNVVVDAPLHSLITLQAEKAADFSHTLVILEEGASATLLEETASASADLLGLHVGAVELILAKESRLRYVQLQNWNHKVWHIAHQAGRVENNGFLQWTVGGIGAKLAHIHQDVVLDGRGAEAEVNGVTFSTDKQIHSFYTQQGHNAPETRSDLLYKQVLRDQARAIWRGMIRVEPEGQQTNGYQRNDSLMLSPTCRADAIPGLEIEADDVRCTHGATAGRVDEEQIFYCMSRGMSEYEAMHMIVEGFFQTVFDRIPVEAVRETLNQAIIKKLGFGR</sequence>
<name>A0A518FNQ7_9PLAN</name>
<evidence type="ECO:0000259" key="3">
    <source>
        <dbReference type="Pfam" id="PF19295"/>
    </source>
</evidence>
<proteinExistence type="inferred from homology"/>
<organism evidence="4 5">
    <name type="scientific">Gimesia panareensis</name>
    <dbReference type="NCBI Taxonomy" id="2527978"/>
    <lineage>
        <taxon>Bacteria</taxon>
        <taxon>Pseudomonadati</taxon>
        <taxon>Planctomycetota</taxon>
        <taxon>Planctomycetia</taxon>
        <taxon>Planctomycetales</taxon>
        <taxon>Planctomycetaceae</taxon>
        <taxon>Gimesia</taxon>
    </lineage>
</organism>
<dbReference type="Pfam" id="PF01458">
    <property type="entry name" value="SUFBD_core"/>
    <property type="match status" value="1"/>
</dbReference>
<dbReference type="InterPro" id="IPR055346">
    <property type="entry name" value="Fe-S_cluster_assembly_SufBD"/>
</dbReference>
<dbReference type="EMBL" id="CP036317">
    <property type="protein sequence ID" value="QDV17993.1"/>
    <property type="molecule type" value="Genomic_DNA"/>
</dbReference>
<dbReference type="AlphaFoldDB" id="A0A518FNQ7"/>
<reference evidence="4 5" key="1">
    <citation type="submission" date="2019-02" db="EMBL/GenBank/DDBJ databases">
        <title>Deep-cultivation of Planctomycetes and their phenomic and genomic characterization uncovers novel biology.</title>
        <authorList>
            <person name="Wiegand S."/>
            <person name="Jogler M."/>
            <person name="Boedeker C."/>
            <person name="Pinto D."/>
            <person name="Vollmers J."/>
            <person name="Rivas-Marin E."/>
            <person name="Kohn T."/>
            <person name="Peeters S.H."/>
            <person name="Heuer A."/>
            <person name="Rast P."/>
            <person name="Oberbeckmann S."/>
            <person name="Bunk B."/>
            <person name="Jeske O."/>
            <person name="Meyerdierks A."/>
            <person name="Storesund J.E."/>
            <person name="Kallscheuer N."/>
            <person name="Luecker S."/>
            <person name="Lage O.M."/>
            <person name="Pohl T."/>
            <person name="Merkel B.J."/>
            <person name="Hornburger P."/>
            <person name="Mueller R.-W."/>
            <person name="Bruemmer F."/>
            <person name="Labrenz M."/>
            <person name="Spormann A.M."/>
            <person name="Op den Camp H."/>
            <person name="Overmann J."/>
            <person name="Amann R."/>
            <person name="Jetten M.S.M."/>
            <person name="Mascher T."/>
            <person name="Medema M.H."/>
            <person name="Devos D.P."/>
            <person name="Kaster A.-K."/>
            <person name="Ovreas L."/>
            <person name="Rohde M."/>
            <person name="Galperin M.Y."/>
            <person name="Jogler C."/>
        </authorList>
    </citation>
    <scope>NUCLEOTIDE SEQUENCE [LARGE SCALE GENOMIC DNA]</scope>
    <source>
        <strain evidence="4 5">Pan153</strain>
    </source>
</reference>
<feature type="domain" description="SUF system FeS cluster assembly SufBD N-terminal" evidence="3">
    <location>
        <begin position="30"/>
        <end position="183"/>
    </location>
</feature>
<dbReference type="NCBIfam" id="TIGR01981">
    <property type="entry name" value="sufD"/>
    <property type="match status" value="1"/>
</dbReference>